<evidence type="ECO:0000256" key="4">
    <source>
        <dbReference type="ARBA" id="ARBA00022764"/>
    </source>
</evidence>
<dbReference type="Gene3D" id="3.40.190.10">
    <property type="entry name" value="Periplasmic binding protein-like II"/>
    <property type="match status" value="2"/>
</dbReference>
<evidence type="ECO:0000313" key="5">
    <source>
        <dbReference type="EMBL" id="MCJ2376475.1"/>
    </source>
</evidence>
<dbReference type="GO" id="GO:0015846">
    <property type="term" value="P:polyamine transport"/>
    <property type="evidence" value="ECO:0007669"/>
    <property type="project" value="InterPro"/>
</dbReference>
<evidence type="ECO:0000313" key="6">
    <source>
        <dbReference type="Proteomes" id="UP001139488"/>
    </source>
</evidence>
<evidence type="ECO:0000256" key="3">
    <source>
        <dbReference type="ARBA" id="ARBA00022729"/>
    </source>
</evidence>
<comment type="subcellular location">
    <subcellularLocation>
        <location evidence="1">Periplasm</location>
    </subcellularLocation>
</comment>
<dbReference type="AlphaFoldDB" id="A0A9X1WBT1"/>
<dbReference type="Proteomes" id="UP001139488">
    <property type="component" value="Unassembled WGS sequence"/>
</dbReference>
<dbReference type="InterPro" id="IPR001188">
    <property type="entry name" value="Sperm_putr-bd"/>
</dbReference>
<dbReference type="Pfam" id="PF13416">
    <property type="entry name" value="SBP_bac_8"/>
    <property type="match status" value="1"/>
</dbReference>
<comment type="caution">
    <text evidence="5">The sequence shown here is derived from an EMBL/GenBank/DDBJ whole genome shotgun (WGS) entry which is preliminary data.</text>
</comment>
<evidence type="ECO:0000256" key="2">
    <source>
        <dbReference type="ARBA" id="ARBA00022448"/>
    </source>
</evidence>
<dbReference type="GO" id="GO:0019808">
    <property type="term" value="F:polyamine binding"/>
    <property type="evidence" value="ECO:0007669"/>
    <property type="project" value="InterPro"/>
</dbReference>
<proteinExistence type="predicted"/>
<keyword evidence="4" id="KW-0574">Periplasm</keyword>
<keyword evidence="3" id="KW-0732">Signal</keyword>
<keyword evidence="6" id="KW-1185">Reference proteome</keyword>
<accession>A0A9X1WBT1</accession>
<dbReference type="PANTHER" id="PTHR30222">
    <property type="entry name" value="SPERMIDINE/PUTRESCINE-BINDING PERIPLASMIC PROTEIN"/>
    <property type="match status" value="1"/>
</dbReference>
<gene>
    <name evidence="5" type="ORF">LNL84_06465</name>
</gene>
<dbReference type="InterPro" id="IPR006059">
    <property type="entry name" value="SBP"/>
</dbReference>
<keyword evidence="2" id="KW-0813">Transport</keyword>
<reference evidence="5" key="1">
    <citation type="submission" date="2021-11" db="EMBL/GenBank/DDBJ databases">
        <title>Vibrio ZSDE26 sp. nov. and Vibrio ZSDZ34 sp. nov., isolated from coastal seawater in Qingdao.</title>
        <authorList>
            <person name="Zhang P."/>
        </authorList>
    </citation>
    <scope>NUCLEOTIDE SEQUENCE</scope>
    <source>
        <strain evidence="5">ZSDZ34</strain>
    </source>
</reference>
<organism evidence="5 6">
    <name type="scientific">Vibrio gelatinilyticus</name>
    <dbReference type="NCBI Taxonomy" id="2893468"/>
    <lineage>
        <taxon>Bacteria</taxon>
        <taxon>Pseudomonadati</taxon>
        <taxon>Pseudomonadota</taxon>
        <taxon>Gammaproteobacteria</taxon>
        <taxon>Vibrionales</taxon>
        <taxon>Vibrionaceae</taxon>
        <taxon>Vibrio</taxon>
    </lineage>
</organism>
<dbReference type="PRINTS" id="PR00909">
    <property type="entry name" value="SPERMDNBNDNG"/>
</dbReference>
<dbReference type="SUPFAM" id="SSF53850">
    <property type="entry name" value="Periplasmic binding protein-like II"/>
    <property type="match status" value="1"/>
</dbReference>
<evidence type="ECO:0000256" key="1">
    <source>
        <dbReference type="ARBA" id="ARBA00004418"/>
    </source>
</evidence>
<dbReference type="RefSeq" id="WP_244356028.1">
    <property type="nucleotide sequence ID" value="NZ_JAJNNZ010000004.1"/>
</dbReference>
<dbReference type="PANTHER" id="PTHR30222:SF17">
    <property type="entry name" value="SPERMIDINE_PUTRESCINE-BINDING PERIPLASMIC PROTEIN"/>
    <property type="match status" value="1"/>
</dbReference>
<dbReference type="EMBL" id="JAJNNZ010000004">
    <property type="protein sequence ID" value="MCJ2376475.1"/>
    <property type="molecule type" value="Genomic_DNA"/>
</dbReference>
<dbReference type="GO" id="GO:0042597">
    <property type="term" value="C:periplasmic space"/>
    <property type="evidence" value="ECO:0007669"/>
    <property type="project" value="UniProtKB-SubCell"/>
</dbReference>
<sequence>MDYTVRLFVLSISLFFNAISYAAELKVLAWPGYCNDEAISTFENNYNASVSITYVNNDDQLYNHLNSKAKYDVVAMNTAELNKLVIKGRLQPIDLKLIPNSTKLQKRFSTQESDSPLSEHYNFGIPFAYSSMGIIYKPQPYNPPPTSWSVFWEKQNLNSTLIYDGSSHNISLATLYANSAPTLKLTHTNYKDVIKHLVNLRMNSYSVYQSIEEASELFLNKDINYMFANFGTQQLHDIKKLGVNVSYAIPKEGALAWLDSWAIPSDASQVVLAHQWINTLLEPETAEYLEDTEGLGVTTIFAKHKLRQDEKLHWVSTPDKPELRAKIWNLVYQGYSADTIIELIEFE</sequence>
<protein>
    <submittedName>
        <fullName evidence="5">Extracellular solute-binding protein</fullName>
    </submittedName>
</protein>
<name>A0A9X1WBT1_9VIBR</name>